<sequence length="362" mass="38430">MEKSLHFMIPYLNKEGVRQRALAAGPMEEKRRKARTLVKRFSSAGDAAALASAISEIRLISKLDEEIRLPLADAGAIPLLAGHLVAVPPIASPSSQENASASLLNLSISAREPLMSTPGILDALAYSLRSSAPAAVAQNSAATVFSLLSVDTYRPIIGSKKALISALISLIRAPNQAARTVKDALKALFGVALYAMNRAKMVELGAVPALFSLVLQEERSGVLEDATAVIAQVAGCYESLEAFRKVAGFRALVDLMDKATGAKGRVRENAAAALLNLAMSGGEAAVGEIREVEDAEEVVRELAEAGISARAKTKAEALLKVLGSERRCRRGEHWIGDLDSESEYSSVPSPRLWYSSGDSSSY</sequence>
<dbReference type="Proteomes" id="UP000233837">
    <property type="component" value="Unassembled WGS sequence"/>
</dbReference>
<gene>
    <name evidence="4" type="primary">PUB4</name>
    <name evidence="4" type="ORF">MA16_Dca023820</name>
</gene>
<evidence type="ECO:0000256" key="1">
    <source>
        <dbReference type="ARBA" id="ARBA00022786"/>
    </source>
</evidence>
<evidence type="ECO:0000313" key="4">
    <source>
        <dbReference type="EMBL" id="PKU75823.1"/>
    </source>
</evidence>
<dbReference type="InterPro" id="IPR016024">
    <property type="entry name" value="ARM-type_fold"/>
</dbReference>
<evidence type="ECO:0000259" key="3">
    <source>
        <dbReference type="Pfam" id="PF25598"/>
    </source>
</evidence>
<dbReference type="InterPro" id="IPR000225">
    <property type="entry name" value="Armadillo"/>
</dbReference>
<proteinExistence type="predicted"/>
<organism evidence="4 5">
    <name type="scientific">Dendrobium catenatum</name>
    <dbReference type="NCBI Taxonomy" id="906689"/>
    <lineage>
        <taxon>Eukaryota</taxon>
        <taxon>Viridiplantae</taxon>
        <taxon>Streptophyta</taxon>
        <taxon>Embryophyta</taxon>
        <taxon>Tracheophyta</taxon>
        <taxon>Spermatophyta</taxon>
        <taxon>Magnoliopsida</taxon>
        <taxon>Liliopsida</taxon>
        <taxon>Asparagales</taxon>
        <taxon>Orchidaceae</taxon>
        <taxon>Epidendroideae</taxon>
        <taxon>Malaxideae</taxon>
        <taxon>Dendrobiinae</taxon>
        <taxon>Dendrobium</taxon>
    </lineage>
</organism>
<dbReference type="SUPFAM" id="SSF48371">
    <property type="entry name" value="ARM repeat"/>
    <property type="match status" value="1"/>
</dbReference>
<reference evidence="4 5" key="1">
    <citation type="journal article" date="2016" name="Sci. Rep.">
        <title>The Dendrobium catenatum Lindl. genome sequence provides insights into polysaccharide synthase, floral development and adaptive evolution.</title>
        <authorList>
            <person name="Zhang G.Q."/>
            <person name="Xu Q."/>
            <person name="Bian C."/>
            <person name="Tsai W.C."/>
            <person name="Yeh C.M."/>
            <person name="Liu K.W."/>
            <person name="Yoshida K."/>
            <person name="Zhang L.S."/>
            <person name="Chang S.B."/>
            <person name="Chen F."/>
            <person name="Shi Y."/>
            <person name="Su Y.Y."/>
            <person name="Zhang Y.Q."/>
            <person name="Chen L.J."/>
            <person name="Yin Y."/>
            <person name="Lin M."/>
            <person name="Huang H."/>
            <person name="Deng H."/>
            <person name="Wang Z.W."/>
            <person name="Zhu S.L."/>
            <person name="Zhao X."/>
            <person name="Deng C."/>
            <person name="Niu S.C."/>
            <person name="Huang J."/>
            <person name="Wang M."/>
            <person name="Liu G.H."/>
            <person name="Yang H.J."/>
            <person name="Xiao X.J."/>
            <person name="Hsiao Y.Y."/>
            <person name="Wu W.L."/>
            <person name="Chen Y.Y."/>
            <person name="Mitsuda N."/>
            <person name="Ohme-Takagi M."/>
            <person name="Luo Y.B."/>
            <person name="Van de Peer Y."/>
            <person name="Liu Z.J."/>
        </authorList>
    </citation>
    <scope>NUCLEOTIDE SEQUENCE [LARGE SCALE GENOMIC DNA]</scope>
    <source>
        <tissue evidence="4">The whole plant</tissue>
    </source>
</reference>
<dbReference type="Gene3D" id="1.25.10.10">
    <property type="entry name" value="Leucine-rich Repeat Variant"/>
    <property type="match status" value="2"/>
</dbReference>
<protein>
    <submittedName>
        <fullName evidence="4">U-box domain-containing protein 4</fullName>
    </submittedName>
</protein>
<keyword evidence="5" id="KW-1185">Reference proteome</keyword>
<reference evidence="4 5" key="2">
    <citation type="journal article" date="2017" name="Nature">
        <title>The Apostasia genome and the evolution of orchids.</title>
        <authorList>
            <person name="Zhang G.Q."/>
            <person name="Liu K.W."/>
            <person name="Li Z."/>
            <person name="Lohaus R."/>
            <person name="Hsiao Y.Y."/>
            <person name="Niu S.C."/>
            <person name="Wang J.Y."/>
            <person name="Lin Y.C."/>
            <person name="Xu Q."/>
            <person name="Chen L.J."/>
            <person name="Yoshida K."/>
            <person name="Fujiwara S."/>
            <person name="Wang Z.W."/>
            <person name="Zhang Y.Q."/>
            <person name="Mitsuda N."/>
            <person name="Wang M."/>
            <person name="Liu G.H."/>
            <person name="Pecoraro L."/>
            <person name="Huang H.X."/>
            <person name="Xiao X.J."/>
            <person name="Lin M."/>
            <person name="Wu X.Y."/>
            <person name="Wu W.L."/>
            <person name="Chen Y.Y."/>
            <person name="Chang S.B."/>
            <person name="Sakamoto S."/>
            <person name="Ohme-Takagi M."/>
            <person name="Yagi M."/>
            <person name="Zeng S.J."/>
            <person name="Shen C.Y."/>
            <person name="Yeh C.M."/>
            <person name="Luo Y.B."/>
            <person name="Tsai W.C."/>
            <person name="Van de Peer Y."/>
            <person name="Liu Z.J."/>
        </authorList>
    </citation>
    <scope>NUCLEOTIDE SEQUENCE [LARGE SCALE GENOMIC DNA]</scope>
    <source>
        <tissue evidence="4">The whole plant</tissue>
    </source>
</reference>
<evidence type="ECO:0000313" key="5">
    <source>
        <dbReference type="Proteomes" id="UP000233837"/>
    </source>
</evidence>
<dbReference type="InterPro" id="IPR058678">
    <property type="entry name" value="ARM_PUB"/>
</dbReference>
<dbReference type="PANTHER" id="PTHR23315:SF238">
    <property type="entry name" value="ARM REPEAT SUPERFAMILY PROTEIN"/>
    <property type="match status" value="1"/>
</dbReference>
<dbReference type="OrthoDB" id="7537227at2759"/>
<dbReference type="EMBL" id="KZ502566">
    <property type="protein sequence ID" value="PKU75823.1"/>
    <property type="molecule type" value="Genomic_DNA"/>
</dbReference>
<dbReference type="SMART" id="SM00185">
    <property type="entry name" value="ARM"/>
    <property type="match status" value="3"/>
</dbReference>
<feature type="domain" description="U-box" evidence="3">
    <location>
        <begin position="36"/>
        <end position="324"/>
    </location>
</feature>
<accession>A0A2I0WJI3</accession>
<keyword evidence="1" id="KW-0833">Ubl conjugation pathway</keyword>
<name>A0A2I0WJI3_9ASPA</name>
<dbReference type="Pfam" id="PF25598">
    <property type="entry name" value="ARM_PUB"/>
    <property type="match status" value="1"/>
</dbReference>
<dbReference type="PANTHER" id="PTHR23315">
    <property type="entry name" value="U BOX DOMAIN-CONTAINING"/>
    <property type="match status" value="1"/>
</dbReference>
<feature type="region of interest" description="Disordered" evidence="2">
    <location>
        <begin position="339"/>
        <end position="362"/>
    </location>
</feature>
<evidence type="ECO:0000256" key="2">
    <source>
        <dbReference type="SAM" id="MobiDB-lite"/>
    </source>
</evidence>
<dbReference type="AlphaFoldDB" id="A0A2I0WJI3"/>
<dbReference type="InterPro" id="IPR011989">
    <property type="entry name" value="ARM-like"/>
</dbReference>